<evidence type="ECO:0000256" key="1">
    <source>
        <dbReference type="SAM" id="Phobius"/>
    </source>
</evidence>
<reference evidence="3 4" key="1">
    <citation type="submission" date="2023-07" db="EMBL/GenBank/DDBJ databases">
        <authorList>
            <person name="Girao M."/>
            <person name="Carvalho M.F."/>
        </authorList>
    </citation>
    <scope>NUCLEOTIDE SEQUENCE [LARGE SCALE GENOMIC DNA]</scope>
    <source>
        <strain evidence="3 4">66/93</strain>
    </source>
</reference>
<dbReference type="InterPro" id="IPR011528">
    <property type="entry name" value="NERD"/>
</dbReference>
<keyword evidence="1" id="KW-0812">Transmembrane</keyword>
<dbReference type="RefSeq" id="WP_330158856.1">
    <property type="nucleotide sequence ID" value="NZ_JAUUCC010000034.1"/>
</dbReference>
<proteinExistence type="predicted"/>
<organism evidence="3 4">
    <name type="scientific">Nocardiopsis tropica</name>
    <dbReference type="NCBI Taxonomy" id="109330"/>
    <lineage>
        <taxon>Bacteria</taxon>
        <taxon>Bacillati</taxon>
        <taxon>Actinomycetota</taxon>
        <taxon>Actinomycetes</taxon>
        <taxon>Streptosporangiales</taxon>
        <taxon>Nocardiopsidaceae</taxon>
        <taxon>Nocardiopsis</taxon>
    </lineage>
</organism>
<keyword evidence="1" id="KW-1133">Transmembrane helix</keyword>
<dbReference type="Proteomes" id="UP001348641">
    <property type="component" value="Unassembled WGS sequence"/>
</dbReference>
<feature type="domain" description="NERD" evidence="2">
    <location>
        <begin position="63"/>
        <end position="177"/>
    </location>
</feature>
<feature type="transmembrane region" description="Helical" evidence="1">
    <location>
        <begin position="37"/>
        <end position="53"/>
    </location>
</feature>
<name>A0ABU7KR67_9ACTN</name>
<dbReference type="PROSITE" id="PS50965">
    <property type="entry name" value="NERD"/>
    <property type="match status" value="1"/>
</dbReference>
<dbReference type="Pfam" id="PF08378">
    <property type="entry name" value="NERD"/>
    <property type="match status" value="1"/>
</dbReference>
<sequence>MSRTLARDELPAMLGLSIGAGLVGGIGAGILIGPIPGAVLGVVLVLAVGTVVRRRGASYRWRMGAVGERRTGRRLDSLRRRGWVVFHDLSLPGSRANVDHLIIGTSGVYLVDSKYRRGAVRFGGRRGWIRIGKTGGPLLVRSAKYEADAVSRVLSSALGRRVDVTAVLAVHVPRSRFPGWREFSASGVPIMAASAVVPWLRARHALVFSSSEVARVAEVVRERLPAYRQQ</sequence>
<gene>
    <name evidence="3" type="ORF">Q8A49_14930</name>
</gene>
<evidence type="ECO:0000259" key="2">
    <source>
        <dbReference type="PROSITE" id="PS50965"/>
    </source>
</evidence>
<feature type="transmembrane region" description="Helical" evidence="1">
    <location>
        <begin position="12"/>
        <end position="31"/>
    </location>
</feature>
<keyword evidence="1" id="KW-0472">Membrane</keyword>
<protein>
    <submittedName>
        <fullName evidence="3">Nuclease-related domain-containing protein</fullName>
    </submittedName>
</protein>
<comment type="caution">
    <text evidence="3">The sequence shown here is derived from an EMBL/GenBank/DDBJ whole genome shotgun (WGS) entry which is preliminary data.</text>
</comment>
<evidence type="ECO:0000313" key="3">
    <source>
        <dbReference type="EMBL" id="MEE2051793.1"/>
    </source>
</evidence>
<dbReference type="EMBL" id="JAUUCC010000034">
    <property type="protein sequence ID" value="MEE2051793.1"/>
    <property type="molecule type" value="Genomic_DNA"/>
</dbReference>
<accession>A0ABU7KR67</accession>
<evidence type="ECO:0000313" key="4">
    <source>
        <dbReference type="Proteomes" id="UP001348641"/>
    </source>
</evidence>